<dbReference type="PANTHER" id="PTHR13621">
    <property type="entry name" value="PROLINE-RICH PROTEIN PRCC"/>
    <property type="match status" value="1"/>
</dbReference>
<comment type="caution">
    <text evidence="2">The sequence shown here is derived from an EMBL/GenBank/DDBJ whole genome shotgun (WGS) entry which is preliminary data.</text>
</comment>
<evidence type="ECO:0008006" key="4">
    <source>
        <dbReference type="Google" id="ProtNLM"/>
    </source>
</evidence>
<feature type="compositionally biased region" description="Acidic residues" evidence="1">
    <location>
        <begin position="122"/>
        <end position="133"/>
    </location>
</feature>
<feature type="compositionally biased region" description="Polar residues" evidence="1">
    <location>
        <begin position="209"/>
        <end position="218"/>
    </location>
</feature>
<feature type="compositionally biased region" description="Polar residues" evidence="1">
    <location>
        <begin position="20"/>
        <end position="36"/>
    </location>
</feature>
<sequence>MDSLLATYASSDEDEDQQQPRKQNQASQSNFPSQPATKFGGNFLSSLPTPKSQLSNPPPQTLTTSKPKKVAQPQSGFNSSSSASLFSSLPQPKTERSDPFSLGPKPKKVVQFRPPVMSKVVDDDDEDEDDDKEEQTKKDSSIPEAPSVKSFLSSIPAPRNSGSLGALPSSAGMGRRSILESEVPALSNSKVVKDTVNKASDNQVKHHNNSSLATDNSSNVNLSVDESYVNHDNTYSGYANPNSNENAVTTTADYASYDYSNNGGYEYENVQTDHSSYGPAPPTSEDPANYNSYEGYSDYGNYAQYESKWIDRSSGDMQPEISEAAAIQNMTRVPGKRGRNEIPHEIIEVSQDELMKNRPREDQVKSTGIAFGPSYQPASSGKGKPTKLHKRKHQIGSLYFDMRSKEMELAERRSKGFLTKAETQAKYGW</sequence>
<proteinExistence type="predicted"/>
<reference evidence="2 3" key="1">
    <citation type="journal article" date="2017" name="Nat. Commun.">
        <title>Genome assembly with in vitro proximity ligation data and whole-genome triplication in lettuce.</title>
        <authorList>
            <person name="Reyes-Chin-Wo S."/>
            <person name="Wang Z."/>
            <person name="Yang X."/>
            <person name="Kozik A."/>
            <person name="Arikit S."/>
            <person name="Song C."/>
            <person name="Xia L."/>
            <person name="Froenicke L."/>
            <person name="Lavelle D.O."/>
            <person name="Truco M.J."/>
            <person name="Xia R."/>
            <person name="Zhu S."/>
            <person name="Xu C."/>
            <person name="Xu H."/>
            <person name="Xu X."/>
            <person name="Cox K."/>
            <person name="Korf I."/>
            <person name="Meyers B.C."/>
            <person name="Michelmore R.W."/>
        </authorList>
    </citation>
    <scope>NUCLEOTIDE SEQUENCE [LARGE SCALE GENOMIC DNA]</scope>
    <source>
        <strain evidence="3">cv. Salinas</strain>
        <tissue evidence="2">Seedlings</tissue>
    </source>
</reference>
<protein>
    <recommendedName>
        <fullName evidence="4">Proline-rich protein PRCC</fullName>
    </recommendedName>
</protein>
<dbReference type="Pfam" id="PF10253">
    <property type="entry name" value="PRCC"/>
    <property type="match status" value="1"/>
</dbReference>
<feature type="region of interest" description="Disordered" evidence="1">
    <location>
        <begin position="263"/>
        <end position="291"/>
    </location>
</feature>
<feature type="compositionally biased region" description="Polar residues" evidence="1">
    <location>
        <begin position="263"/>
        <end position="275"/>
    </location>
</feature>
<feature type="region of interest" description="Disordered" evidence="1">
    <location>
        <begin position="367"/>
        <end position="394"/>
    </location>
</feature>
<feature type="region of interest" description="Disordered" evidence="1">
    <location>
        <begin position="1"/>
        <end position="218"/>
    </location>
</feature>
<evidence type="ECO:0000256" key="1">
    <source>
        <dbReference type="SAM" id="MobiDB-lite"/>
    </source>
</evidence>
<evidence type="ECO:0000313" key="3">
    <source>
        <dbReference type="Proteomes" id="UP000235145"/>
    </source>
</evidence>
<accession>A0A9R1WTY2</accession>
<dbReference type="PANTHER" id="PTHR13621:SF2">
    <property type="entry name" value="PROLINE-RICH PROTEIN PRCC"/>
    <property type="match status" value="1"/>
</dbReference>
<gene>
    <name evidence="2" type="ORF">LSAT_V11C900461330</name>
</gene>
<dbReference type="EMBL" id="NBSK02000009">
    <property type="protein sequence ID" value="KAJ0186384.1"/>
    <property type="molecule type" value="Genomic_DNA"/>
</dbReference>
<name>A0A9R1WTY2_LACSA</name>
<dbReference type="InterPro" id="IPR018800">
    <property type="entry name" value="PRCC"/>
</dbReference>
<feature type="compositionally biased region" description="Basic residues" evidence="1">
    <location>
        <begin position="384"/>
        <end position="394"/>
    </location>
</feature>
<feature type="compositionally biased region" description="Low complexity" evidence="1">
    <location>
        <begin position="71"/>
        <end position="90"/>
    </location>
</feature>
<feature type="compositionally biased region" description="Low complexity" evidence="1">
    <location>
        <begin position="161"/>
        <end position="174"/>
    </location>
</feature>
<dbReference type="AlphaFoldDB" id="A0A9R1WTY2"/>
<dbReference type="Proteomes" id="UP000235145">
    <property type="component" value="Unassembled WGS sequence"/>
</dbReference>
<feature type="compositionally biased region" description="Polar residues" evidence="1">
    <location>
        <begin position="43"/>
        <end position="65"/>
    </location>
</feature>
<evidence type="ECO:0000313" key="2">
    <source>
        <dbReference type="EMBL" id="KAJ0186384.1"/>
    </source>
</evidence>
<dbReference type="GO" id="GO:0005634">
    <property type="term" value="C:nucleus"/>
    <property type="evidence" value="ECO:0000318"/>
    <property type="project" value="GO_Central"/>
</dbReference>
<keyword evidence="3" id="KW-1185">Reference proteome</keyword>
<dbReference type="OrthoDB" id="206969at2759"/>
<organism evidence="2 3">
    <name type="scientific">Lactuca sativa</name>
    <name type="common">Garden lettuce</name>
    <dbReference type="NCBI Taxonomy" id="4236"/>
    <lineage>
        <taxon>Eukaryota</taxon>
        <taxon>Viridiplantae</taxon>
        <taxon>Streptophyta</taxon>
        <taxon>Embryophyta</taxon>
        <taxon>Tracheophyta</taxon>
        <taxon>Spermatophyta</taxon>
        <taxon>Magnoliopsida</taxon>
        <taxon>eudicotyledons</taxon>
        <taxon>Gunneridae</taxon>
        <taxon>Pentapetalae</taxon>
        <taxon>asterids</taxon>
        <taxon>campanulids</taxon>
        <taxon>Asterales</taxon>
        <taxon>Asteraceae</taxon>
        <taxon>Cichorioideae</taxon>
        <taxon>Cichorieae</taxon>
        <taxon>Lactucinae</taxon>
        <taxon>Lactuca</taxon>
    </lineage>
</organism>